<protein>
    <submittedName>
        <fullName evidence="1">Uncharacterized protein</fullName>
    </submittedName>
</protein>
<evidence type="ECO:0000313" key="1">
    <source>
        <dbReference type="EMBL" id="BCK82595.1"/>
    </source>
</evidence>
<name>A0A810Q7I6_9FIRM</name>
<dbReference type="KEGG" id="vcop:MM50RIKEN_23580"/>
<organism evidence="1 2">
    <name type="scientific">Vescimonas coprocola</name>
    <dbReference type="NCBI Taxonomy" id="2714355"/>
    <lineage>
        <taxon>Bacteria</taxon>
        <taxon>Bacillati</taxon>
        <taxon>Bacillota</taxon>
        <taxon>Clostridia</taxon>
        <taxon>Eubacteriales</taxon>
        <taxon>Oscillospiraceae</taxon>
        <taxon>Vescimonas</taxon>
    </lineage>
</organism>
<proteinExistence type="predicted"/>
<keyword evidence="2" id="KW-1185">Reference proteome</keyword>
<reference evidence="1" key="1">
    <citation type="submission" date="2020-09" db="EMBL/GenBank/DDBJ databases">
        <title>New species isolated from human feces.</title>
        <authorList>
            <person name="Kitahara M."/>
            <person name="Shigeno Y."/>
            <person name="Shime M."/>
            <person name="Matsumoto Y."/>
            <person name="Nakamura S."/>
            <person name="Motooka D."/>
            <person name="Fukuoka S."/>
            <person name="Nishikawa H."/>
            <person name="Benno Y."/>
        </authorList>
    </citation>
    <scope>NUCLEOTIDE SEQUENCE</scope>
    <source>
        <strain evidence="1">MM50</strain>
    </source>
</reference>
<accession>A0A810Q7I6</accession>
<dbReference type="EMBL" id="AP023418">
    <property type="protein sequence ID" value="BCK82595.1"/>
    <property type="molecule type" value="Genomic_DNA"/>
</dbReference>
<gene>
    <name evidence="1" type="ORF">MM50RIKEN_23580</name>
</gene>
<dbReference type="Proteomes" id="UP000681035">
    <property type="component" value="Chromosome"/>
</dbReference>
<sequence length="54" mass="5489">MEGAAMGRAVWCGFAMLESCGKGGFAADEVWRGWSEGDGAVGGLGLRQKGLAAL</sequence>
<dbReference type="AlphaFoldDB" id="A0A810Q7I6"/>
<evidence type="ECO:0000313" key="2">
    <source>
        <dbReference type="Proteomes" id="UP000681035"/>
    </source>
</evidence>